<dbReference type="InterPro" id="IPR036397">
    <property type="entry name" value="RNaseH_sf"/>
</dbReference>
<dbReference type="InterPro" id="IPR012337">
    <property type="entry name" value="RNaseH-like_sf"/>
</dbReference>
<keyword evidence="1" id="KW-0677">Repeat</keyword>
<accession>A0A1I7XJM3</accession>
<dbReference type="Proteomes" id="UP000095283">
    <property type="component" value="Unplaced"/>
</dbReference>
<evidence type="ECO:0000256" key="1">
    <source>
        <dbReference type="ARBA" id="ARBA00022737"/>
    </source>
</evidence>
<evidence type="ECO:0000259" key="3">
    <source>
        <dbReference type="PROSITE" id="PS50994"/>
    </source>
</evidence>
<dbReference type="AlphaFoldDB" id="A0A1I7XJM3"/>
<dbReference type="GO" id="GO:0003676">
    <property type="term" value="F:nucleic acid binding"/>
    <property type="evidence" value="ECO:0007669"/>
    <property type="project" value="InterPro"/>
</dbReference>
<sequence length="366" mass="41197">MDKKQRVYETEQVCRFTFFGVAVSTIATMTAIVAIPMLCNYMQNVHTSMQDEITYCKSRNQAMKGEFSKIACSNETSTGKNDCHPNSAADGNAACKAIHDTTITNKTKFGRRTNSSNIMDDNGLIRMKSRLEHAQLPFDAKNPLFLPRYSQLVRLIINEIHVENGHCGLNHILSLIRLRFWIPKPTTIIKRHIRTCATCKKEQGLPFSMPTMAPLSRDRVVCSKPFENVGCDYMGPWTSKEGQKMYVAIYTCLTTRAVHLEVAEDLTAGAFLHSFIRFSSRRGVPAIIRTDCGTNFTLGAKIIKMLYANDTETGLSVMSYSANKGIRWIFNPPGAPWMGGVWERLVGTVKRAFHKMMVKKGYHSSK</sequence>
<dbReference type="GO" id="GO:0015074">
    <property type="term" value="P:DNA integration"/>
    <property type="evidence" value="ECO:0007669"/>
    <property type="project" value="InterPro"/>
</dbReference>
<reference evidence="5" key="1">
    <citation type="submission" date="2016-11" db="UniProtKB">
        <authorList>
            <consortium name="WormBaseParasite"/>
        </authorList>
    </citation>
    <scope>IDENTIFICATION</scope>
</reference>
<dbReference type="SUPFAM" id="SSF53098">
    <property type="entry name" value="Ribonuclease H-like"/>
    <property type="match status" value="1"/>
</dbReference>
<evidence type="ECO:0000313" key="5">
    <source>
        <dbReference type="WBParaSite" id="Hba_17713"/>
    </source>
</evidence>
<dbReference type="PROSITE" id="PS50994">
    <property type="entry name" value="INTEGRASE"/>
    <property type="match status" value="1"/>
</dbReference>
<dbReference type="GO" id="GO:0042302">
    <property type="term" value="F:structural constituent of cuticle"/>
    <property type="evidence" value="ECO:0007669"/>
    <property type="project" value="InterPro"/>
</dbReference>
<organism evidence="4 5">
    <name type="scientific">Heterorhabditis bacteriophora</name>
    <name type="common">Entomopathogenic nematode worm</name>
    <dbReference type="NCBI Taxonomy" id="37862"/>
    <lineage>
        <taxon>Eukaryota</taxon>
        <taxon>Metazoa</taxon>
        <taxon>Ecdysozoa</taxon>
        <taxon>Nematoda</taxon>
        <taxon>Chromadorea</taxon>
        <taxon>Rhabditida</taxon>
        <taxon>Rhabditina</taxon>
        <taxon>Rhabditomorpha</taxon>
        <taxon>Strongyloidea</taxon>
        <taxon>Heterorhabditidae</taxon>
        <taxon>Heterorhabditis</taxon>
    </lineage>
</organism>
<keyword evidence="2" id="KW-1133">Transmembrane helix</keyword>
<evidence type="ECO:0000313" key="4">
    <source>
        <dbReference type="Proteomes" id="UP000095283"/>
    </source>
</evidence>
<dbReference type="InterPro" id="IPR001584">
    <property type="entry name" value="Integrase_cat-core"/>
</dbReference>
<dbReference type="Gene3D" id="1.10.340.70">
    <property type="match status" value="1"/>
</dbReference>
<keyword evidence="2" id="KW-0812">Transmembrane</keyword>
<dbReference type="Pfam" id="PF17921">
    <property type="entry name" value="Integrase_H2C2"/>
    <property type="match status" value="1"/>
</dbReference>
<keyword evidence="4" id="KW-1185">Reference proteome</keyword>
<dbReference type="InterPro" id="IPR041588">
    <property type="entry name" value="Integrase_H2C2"/>
</dbReference>
<keyword evidence="2" id="KW-0472">Membrane</keyword>
<dbReference type="SMART" id="SM01088">
    <property type="entry name" value="Col_cuticle_N"/>
    <property type="match status" value="1"/>
</dbReference>
<dbReference type="WBParaSite" id="Hba_17713">
    <property type="protein sequence ID" value="Hba_17713"/>
    <property type="gene ID" value="Hba_17713"/>
</dbReference>
<protein>
    <submittedName>
        <fullName evidence="5">Integrase catalytic domain-containing protein</fullName>
    </submittedName>
</protein>
<name>A0A1I7XJM3_HETBA</name>
<feature type="transmembrane region" description="Helical" evidence="2">
    <location>
        <begin position="12"/>
        <end position="38"/>
    </location>
</feature>
<proteinExistence type="predicted"/>
<dbReference type="PANTHER" id="PTHR47331">
    <property type="entry name" value="PHD-TYPE DOMAIN-CONTAINING PROTEIN"/>
    <property type="match status" value="1"/>
</dbReference>
<feature type="domain" description="Integrase catalytic" evidence="3">
    <location>
        <begin position="221"/>
        <end position="366"/>
    </location>
</feature>
<dbReference type="InterPro" id="IPR002486">
    <property type="entry name" value="Col_cuticle_N"/>
</dbReference>
<dbReference type="Gene3D" id="3.30.420.10">
    <property type="entry name" value="Ribonuclease H-like superfamily/Ribonuclease H"/>
    <property type="match status" value="1"/>
</dbReference>
<dbReference type="Pfam" id="PF01484">
    <property type="entry name" value="Col_cuticle_N"/>
    <property type="match status" value="1"/>
</dbReference>
<evidence type="ECO:0000256" key="2">
    <source>
        <dbReference type="SAM" id="Phobius"/>
    </source>
</evidence>